<accession>A0A2H4VEN0</accession>
<evidence type="ECO:0000313" key="3">
    <source>
        <dbReference type="Proteomes" id="UP000232806"/>
    </source>
</evidence>
<dbReference type="Gene3D" id="3.90.420.10">
    <property type="entry name" value="Oxidoreductase, molybdopterin-binding domain"/>
    <property type="match status" value="1"/>
</dbReference>
<protein>
    <submittedName>
        <fullName evidence="2">Oxidoreductase</fullName>
    </submittedName>
</protein>
<dbReference type="CDD" id="cd00321">
    <property type="entry name" value="SO_family_Moco"/>
    <property type="match status" value="1"/>
</dbReference>
<dbReference type="RefSeq" id="WP_100906524.1">
    <property type="nucleotide sequence ID" value="NZ_CP017766.1"/>
</dbReference>
<dbReference type="OrthoDB" id="24039at2157"/>
<evidence type="ECO:0000259" key="1">
    <source>
        <dbReference type="Pfam" id="PF00174"/>
    </source>
</evidence>
<organism evidence="2 3">
    <name type="scientific">Methanobacterium subterraneum</name>
    <dbReference type="NCBI Taxonomy" id="59277"/>
    <lineage>
        <taxon>Archaea</taxon>
        <taxon>Methanobacteriati</taxon>
        <taxon>Methanobacteriota</taxon>
        <taxon>Methanomada group</taxon>
        <taxon>Methanobacteria</taxon>
        <taxon>Methanobacteriales</taxon>
        <taxon>Methanobacteriaceae</taxon>
        <taxon>Methanobacterium</taxon>
    </lineage>
</organism>
<dbReference type="InterPro" id="IPR036374">
    <property type="entry name" value="OxRdtase_Mopterin-bd_sf"/>
</dbReference>
<dbReference type="GeneID" id="35124340"/>
<dbReference type="PANTHER" id="PTHR43032">
    <property type="entry name" value="PROTEIN-METHIONINE-SULFOXIDE REDUCTASE"/>
    <property type="match status" value="1"/>
</dbReference>
<dbReference type="Proteomes" id="UP000232806">
    <property type="component" value="Chromosome"/>
</dbReference>
<dbReference type="AlphaFoldDB" id="A0A2H4VEN0"/>
<dbReference type="PANTHER" id="PTHR43032:SF2">
    <property type="entry name" value="BLL0505 PROTEIN"/>
    <property type="match status" value="1"/>
</dbReference>
<proteinExistence type="predicted"/>
<dbReference type="EMBL" id="CP017766">
    <property type="protein sequence ID" value="AUB56544.1"/>
    <property type="molecule type" value="Genomic_DNA"/>
</dbReference>
<sequence>MIKQYIAMAAIAIILVLAIVISLDLLPSSTIPLDSVEVTEYQGQELSSVNDFRENSIKGPQKVDISSYHLEVTGQVTNPQDYTYDQVKNFQNYQKVVKLDCVEGWSVNILWQGVLVKDILNEVKPLPTANTVIFYAVDGYSTSFPLEYIQNNQILMAYKMNNATLPPERGFPFQLVAESKWGYKWIKWINKIELSDNPNYQGYWESRGYSLSGNLNESFFK</sequence>
<name>A0A2H4VEN0_9EURY</name>
<reference evidence="2 3" key="1">
    <citation type="submission" date="2016-10" db="EMBL/GenBank/DDBJ databases">
        <title>Comparative genomics between deep and shallow subseafloor isolates.</title>
        <authorList>
            <person name="Ishii S."/>
            <person name="Miller J.R."/>
            <person name="Sutton G."/>
            <person name="Suzuki S."/>
            <person name="Methe B."/>
            <person name="Inagaki F."/>
            <person name="Imachi H."/>
        </authorList>
    </citation>
    <scope>NUCLEOTIDE SEQUENCE [LARGE SCALE GENOMIC DNA]</scope>
    <source>
        <strain evidence="2 3">MO-MB1</strain>
    </source>
</reference>
<dbReference type="Pfam" id="PF00174">
    <property type="entry name" value="Oxidored_molyb"/>
    <property type="match status" value="1"/>
</dbReference>
<feature type="domain" description="Oxidoreductase molybdopterin-binding" evidence="1">
    <location>
        <begin position="62"/>
        <end position="204"/>
    </location>
</feature>
<dbReference type="InterPro" id="IPR000572">
    <property type="entry name" value="OxRdtase_Mopterin-bd_dom"/>
</dbReference>
<dbReference type="SUPFAM" id="SSF56524">
    <property type="entry name" value="Oxidoreductase molybdopterin-binding domain"/>
    <property type="match status" value="1"/>
</dbReference>
<evidence type="ECO:0000313" key="2">
    <source>
        <dbReference type="EMBL" id="AUB56544.1"/>
    </source>
</evidence>
<gene>
    <name evidence="2" type="ORF">BK007_11315</name>
</gene>